<protein>
    <submittedName>
        <fullName evidence="1">Uncharacterized protein</fullName>
    </submittedName>
</protein>
<reference evidence="1 2" key="1">
    <citation type="journal article" date="2019" name="Commun. Biol.">
        <title>The bagworm genome reveals a unique fibroin gene that provides high tensile strength.</title>
        <authorList>
            <person name="Kono N."/>
            <person name="Nakamura H."/>
            <person name="Ohtoshi R."/>
            <person name="Tomita M."/>
            <person name="Numata K."/>
            <person name="Arakawa K."/>
        </authorList>
    </citation>
    <scope>NUCLEOTIDE SEQUENCE [LARGE SCALE GENOMIC DNA]</scope>
</reference>
<dbReference type="AlphaFoldDB" id="A0A4C1VL16"/>
<accession>A0A4C1VL16</accession>
<dbReference type="Proteomes" id="UP000299102">
    <property type="component" value="Unassembled WGS sequence"/>
</dbReference>
<gene>
    <name evidence="1" type="ORF">EVAR_23628_1</name>
</gene>
<proteinExistence type="predicted"/>
<organism evidence="1 2">
    <name type="scientific">Eumeta variegata</name>
    <name type="common">Bagworm moth</name>
    <name type="synonym">Eumeta japonica</name>
    <dbReference type="NCBI Taxonomy" id="151549"/>
    <lineage>
        <taxon>Eukaryota</taxon>
        <taxon>Metazoa</taxon>
        <taxon>Ecdysozoa</taxon>
        <taxon>Arthropoda</taxon>
        <taxon>Hexapoda</taxon>
        <taxon>Insecta</taxon>
        <taxon>Pterygota</taxon>
        <taxon>Neoptera</taxon>
        <taxon>Endopterygota</taxon>
        <taxon>Lepidoptera</taxon>
        <taxon>Glossata</taxon>
        <taxon>Ditrysia</taxon>
        <taxon>Tineoidea</taxon>
        <taxon>Psychidae</taxon>
        <taxon>Oiketicinae</taxon>
        <taxon>Eumeta</taxon>
    </lineage>
</organism>
<dbReference type="EMBL" id="BGZK01000349">
    <property type="protein sequence ID" value="GBP38425.1"/>
    <property type="molecule type" value="Genomic_DNA"/>
</dbReference>
<keyword evidence="2" id="KW-1185">Reference proteome</keyword>
<comment type="caution">
    <text evidence="1">The sequence shown here is derived from an EMBL/GenBank/DDBJ whole genome shotgun (WGS) entry which is preliminary data.</text>
</comment>
<evidence type="ECO:0000313" key="1">
    <source>
        <dbReference type="EMBL" id="GBP38425.1"/>
    </source>
</evidence>
<evidence type="ECO:0000313" key="2">
    <source>
        <dbReference type="Proteomes" id="UP000299102"/>
    </source>
</evidence>
<name>A0A4C1VL16_EUMVA</name>
<sequence>MIHKTRTEHVVTTRPSRRWLSQVTWAEAVLVPVIGFLNKWRLDAPASARPAGPADNAQVATLGLRAYMDGDDHLLSDDQHAGWIGEIPQSRRIRTLSSSFLSYVLITERGFRWVTPPPLHQPSSCSLDILVSQDADNALVTPQGLYVSMGGGIIITHFFRLNFFAFFIRPASPMTIGTAINIRTWGDGVQSSKRDYTHRQLLHRRDR</sequence>